<evidence type="ECO:0000313" key="3">
    <source>
        <dbReference type="Proteomes" id="UP000000658"/>
    </source>
</evidence>
<dbReference type="Proteomes" id="UP000000658">
    <property type="component" value="Chromosome"/>
</dbReference>
<organism evidence="2 3">
    <name type="scientific">Pseudomonas entomophila (strain L48)</name>
    <dbReference type="NCBI Taxonomy" id="384676"/>
    <lineage>
        <taxon>Bacteria</taxon>
        <taxon>Pseudomonadati</taxon>
        <taxon>Pseudomonadota</taxon>
        <taxon>Gammaproteobacteria</taxon>
        <taxon>Pseudomonadales</taxon>
        <taxon>Pseudomonadaceae</taxon>
        <taxon>Pseudomonas</taxon>
    </lineage>
</organism>
<feature type="chain" id="PRO_5004190370" evidence="1">
    <location>
        <begin position="41"/>
        <end position="142"/>
    </location>
</feature>
<dbReference type="eggNOG" id="ENOG503455R">
    <property type="taxonomic scope" value="Bacteria"/>
</dbReference>
<proteinExistence type="predicted"/>
<keyword evidence="1" id="KW-0732">Signal</keyword>
<protein>
    <submittedName>
        <fullName evidence="2">Uncharacterized protein</fullName>
    </submittedName>
</protein>
<dbReference type="EMBL" id="CT573326">
    <property type="protein sequence ID" value="CAK17011.1"/>
    <property type="molecule type" value="Genomic_DNA"/>
</dbReference>
<accession>Q1I5S4</accession>
<sequence>MAKCRSPAARAGDPSQGASVKSRILAVLACSLLFAPGADAQDISTLYQSYEQKGYSTLSMEELNQPVQITAVALGVSTNLKGAPILAAGDDDGYELARLRGADSAQDEQMKALHPGQKFDAECVLQFTSGSDYLSFNQCTFN</sequence>
<name>Q1I5S4_PSEE4</name>
<feature type="signal peptide" evidence="1">
    <location>
        <begin position="1"/>
        <end position="40"/>
    </location>
</feature>
<dbReference type="HOGENOM" id="CLU_1824264_0_0_6"/>
<evidence type="ECO:0000313" key="2">
    <source>
        <dbReference type="EMBL" id="CAK17011.1"/>
    </source>
</evidence>
<dbReference type="AlphaFoldDB" id="Q1I5S4"/>
<reference evidence="2 3" key="1">
    <citation type="journal article" date="2006" name="Nat. Biotechnol.">
        <title>Complete genome sequence of the entomopathogenic and metabolically versatile soil bacterium Pseudomonas entomophila.</title>
        <authorList>
            <person name="Vodovar N."/>
            <person name="Vallenet D."/>
            <person name="Cruveiller S."/>
            <person name="Rouy Z."/>
            <person name="Barbe V."/>
            <person name="Acosta C."/>
            <person name="Cattolico L."/>
            <person name="Jubin C."/>
            <person name="Lajus A."/>
            <person name="Segurens B."/>
            <person name="Vacherie B."/>
            <person name="Wincker P."/>
            <person name="Weissenbach J."/>
            <person name="Lemaitre B."/>
            <person name="Medigue C."/>
            <person name="Boccard F."/>
        </authorList>
    </citation>
    <scope>NUCLEOTIDE SEQUENCE [LARGE SCALE GENOMIC DNA]</scope>
    <source>
        <strain evidence="2 3">L48</strain>
    </source>
</reference>
<dbReference type="STRING" id="384676.PSEEN4324"/>
<gene>
    <name evidence="2" type="ordered locus">PSEEN4324</name>
</gene>
<dbReference type="KEGG" id="pen:PSEEN4324"/>
<evidence type="ECO:0000256" key="1">
    <source>
        <dbReference type="SAM" id="SignalP"/>
    </source>
</evidence>